<comment type="caution">
    <text evidence="1">The sequence shown here is derived from an EMBL/GenBank/DDBJ whole genome shotgun (WGS) entry which is preliminary data.</text>
</comment>
<dbReference type="EMBL" id="JAULBC010000019">
    <property type="protein sequence ID" value="MEX6691342.1"/>
    <property type="molecule type" value="Genomic_DNA"/>
</dbReference>
<gene>
    <name evidence="1" type="ORF">QTN47_27785</name>
</gene>
<dbReference type="RefSeq" id="WP_369332759.1">
    <property type="nucleotide sequence ID" value="NZ_JAULBC010000019.1"/>
</dbReference>
<dbReference type="Proteomes" id="UP001560573">
    <property type="component" value="Unassembled WGS sequence"/>
</dbReference>
<name>A0ABV3ZND3_9BACT</name>
<keyword evidence="2" id="KW-1185">Reference proteome</keyword>
<proteinExistence type="predicted"/>
<sequence length="334" mass="37322">VFQTIKAKGDSLSSDKFIDVMAKDGVTHVGDSSLLEYARLQLNMKNVADSIVNTQVFHDSVTQVMNNNIVQVIKDSTTYWYKDNTILQDSVFQTIKAKGDSLSSDKFIDVMAKDGVTHVGDSSLLKYARLQLNMKNVADSIVNTQVFHDSVTQVMNNNIVKVIRDSTENWYEKNTILQDSIFQTVKAKGDSLSSDKFIDVLSKDGTKHVGDSSLLKYARLQLNMKLVADSIVNTNIFHDSVTQVMNNNIVKVIRDSTENWYEKNTILQDSIFQTVKAKGDSLSSDKFIDVMSKDGAKHVGDSSLLKYARLQLNMKLVADSVVNTNIFHDSVTQV</sequence>
<protein>
    <submittedName>
        <fullName evidence="1">Uncharacterized protein</fullName>
    </submittedName>
</protein>
<reference evidence="1 2" key="1">
    <citation type="submission" date="2023-07" db="EMBL/GenBank/DDBJ databases">
        <authorList>
            <person name="Lian W.-H."/>
        </authorList>
    </citation>
    <scope>NUCLEOTIDE SEQUENCE [LARGE SCALE GENOMIC DNA]</scope>
    <source>
        <strain evidence="1 2">SYSU DXS3180</strain>
    </source>
</reference>
<evidence type="ECO:0000313" key="1">
    <source>
        <dbReference type="EMBL" id="MEX6691342.1"/>
    </source>
</evidence>
<feature type="non-terminal residue" evidence="1">
    <location>
        <position position="1"/>
    </location>
</feature>
<organism evidence="1 2">
    <name type="scientific">Danxiaibacter flavus</name>
    <dbReference type="NCBI Taxonomy" id="3049108"/>
    <lineage>
        <taxon>Bacteria</taxon>
        <taxon>Pseudomonadati</taxon>
        <taxon>Bacteroidota</taxon>
        <taxon>Chitinophagia</taxon>
        <taxon>Chitinophagales</taxon>
        <taxon>Chitinophagaceae</taxon>
        <taxon>Danxiaibacter</taxon>
    </lineage>
</organism>
<accession>A0ABV3ZND3</accession>
<evidence type="ECO:0000313" key="2">
    <source>
        <dbReference type="Proteomes" id="UP001560573"/>
    </source>
</evidence>
<feature type="non-terminal residue" evidence="1">
    <location>
        <position position="334"/>
    </location>
</feature>